<organism evidence="2 3">
    <name type="scientific">Ilex paraguariensis</name>
    <name type="common">yerba mate</name>
    <dbReference type="NCBI Taxonomy" id="185542"/>
    <lineage>
        <taxon>Eukaryota</taxon>
        <taxon>Viridiplantae</taxon>
        <taxon>Streptophyta</taxon>
        <taxon>Embryophyta</taxon>
        <taxon>Tracheophyta</taxon>
        <taxon>Spermatophyta</taxon>
        <taxon>Magnoliopsida</taxon>
        <taxon>eudicotyledons</taxon>
        <taxon>Gunneridae</taxon>
        <taxon>Pentapetalae</taxon>
        <taxon>asterids</taxon>
        <taxon>campanulids</taxon>
        <taxon>Aquifoliales</taxon>
        <taxon>Aquifoliaceae</taxon>
        <taxon>Ilex</taxon>
    </lineage>
</organism>
<evidence type="ECO:0000313" key="2">
    <source>
        <dbReference type="EMBL" id="CAK9171914.1"/>
    </source>
</evidence>
<protein>
    <submittedName>
        <fullName evidence="2">Uncharacterized protein</fullName>
    </submittedName>
</protein>
<gene>
    <name evidence="2" type="ORF">ILEXP_LOCUS41533</name>
</gene>
<evidence type="ECO:0000256" key="1">
    <source>
        <dbReference type="SAM" id="MobiDB-lite"/>
    </source>
</evidence>
<dbReference type="PANTHER" id="PTHR37703:SF2">
    <property type="entry name" value="RWP-RK DOMAIN-CONTAINING PROTEIN"/>
    <property type="match status" value="1"/>
</dbReference>
<name>A0ABC8TYN0_9AQUA</name>
<keyword evidence="3" id="KW-1185">Reference proteome</keyword>
<sequence length="281" mass="31797">MKYLDDHEDIKKYFAALHIHDAFPLSVIIDDFGDFFDDRYFIFLTDKLPRKIQQSSWKRLGNGKQGHVSFYSLIHHSASPRLLYIYKRCSSVTCIFLVMALDCFFSRMTSIRELLAKGAAKYSIALQNLILEDSGCEQSIDGYLIWCGKNSKVLTPTAHAQAQPQPCKENHMTSKKLSKLTLTHITLEYGGGETRDCGREMAWGAFWGTRVMEIVKKHDSGGLVWKRIKLTTTRKANAKKRLHRVWQNEAVLRACSEAPPSGSSRAQADGTEVKESTGSQV</sequence>
<dbReference type="Proteomes" id="UP001642360">
    <property type="component" value="Unassembled WGS sequence"/>
</dbReference>
<reference evidence="2 3" key="1">
    <citation type="submission" date="2024-02" db="EMBL/GenBank/DDBJ databases">
        <authorList>
            <person name="Vignale AGUSTIN F."/>
            <person name="Sosa J E."/>
            <person name="Modenutti C."/>
        </authorList>
    </citation>
    <scope>NUCLEOTIDE SEQUENCE [LARGE SCALE GENOMIC DNA]</scope>
</reference>
<dbReference type="EMBL" id="CAUOFW020005869">
    <property type="protein sequence ID" value="CAK9171914.1"/>
    <property type="molecule type" value="Genomic_DNA"/>
</dbReference>
<evidence type="ECO:0000313" key="3">
    <source>
        <dbReference type="Proteomes" id="UP001642360"/>
    </source>
</evidence>
<accession>A0ABC8TYN0</accession>
<feature type="region of interest" description="Disordered" evidence="1">
    <location>
        <begin position="256"/>
        <end position="281"/>
    </location>
</feature>
<comment type="caution">
    <text evidence="2">The sequence shown here is derived from an EMBL/GenBank/DDBJ whole genome shotgun (WGS) entry which is preliminary data.</text>
</comment>
<proteinExistence type="predicted"/>
<dbReference type="AlphaFoldDB" id="A0ABC8TYN0"/>
<dbReference type="PANTHER" id="PTHR37703">
    <property type="entry name" value="RIBOSOMAL PROTEIN L31-RELATED"/>
    <property type="match status" value="1"/>
</dbReference>